<dbReference type="CDD" id="cd12913">
    <property type="entry name" value="PDC1_MCP_like"/>
    <property type="match status" value="1"/>
</dbReference>
<reference evidence="8 9" key="1">
    <citation type="submission" date="2023-04" db="EMBL/GenBank/DDBJ databases">
        <title>Fusibacter bizertensis strain WBS, isolated from littoral bottom sediments of the Arctic seas - biochemical and genomic analysis.</title>
        <authorList>
            <person name="Brioukhanov A.L."/>
        </authorList>
    </citation>
    <scope>NUCLEOTIDE SEQUENCE [LARGE SCALE GENOMIC DNA]</scope>
    <source>
        <strain evidence="8 9">WBS</strain>
    </source>
</reference>
<keyword evidence="5" id="KW-1133">Transmembrane helix</keyword>
<dbReference type="SMART" id="SM00304">
    <property type="entry name" value="HAMP"/>
    <property type="match status" value="1"/>
</dbReference>
<sequence>MIKKSLKAKMLVIIVGVLIVILAVLAVFVSTLSYQSTMSISEKYIEEQMRKEGLVLSKFFENHLNAAEAMVSAVKIAEEKGILSRDNVNQILMNVLEDQPYASDNWFVFEPNAFDGLDAQSVGRLDSDEKGRFVPLVYRDGSDYALDRCYAYETDPYYLIPKETLKPFITEPTVYDIGGVPVNMVTITVPIVIDGKFYGAGGIDIAVDQLLLDLNKVQLFDTGFIKILGPDGKIFAHPNEDLIGTISEEFSSSDSSTLLSSVVGGQTLNSITDKISGDKHDFKMLLALDVSEYGPTWILGSEIPTKEITREAATIRNFNFIASIVGLIIIGFITAFYISNITKWIKNVADASKLISEGNLAISIDSNMLRREDEIGVLAQSFEHMKEELRQIAINIVETSEEVSASSNMLKESTSQSAITSEDISRAIQEVAQGATDQARDTEKGTEEVVNLGVIIEANQNQLNQLAENAQEVIKVVKLGTESMQKLDDQANRTNQEMDVITVSIDSTYKSVGRIKEVSGLIASISEQTNLLALNASIEAARAGEHGRGFAVVADEIRKLAEQSKNSTLDIDNALSVLNKDAENLVEVSEKIRIVVTEQLEGVTMTTEQFEAIRQSIDDIVNRIETIDQAGLDMQTKKDHIMEVMTNLSAIAEENAASTEETSASTEEQSASIHEMSDKSEELAKVAIKLKELASYFKI</sequence>
<dbReference type="Gene3D" id="3.30.450.20">
    <property type="entry name" value="PAS domain"/>
    <property type="match status" value="2"/>
</dbReference>
<evidence type="ECO:0000256" key="3">
    <source>
        <dbReference type="PROSITE-ProRule" id="PRU00284"/>
    </source>
</evidence>
<dbReference type="Proteomes" id="UP001158045">
    <property type="component" value="Unassembled WGS sequence"/>
</dbReference>
<dbReference type="Pfam" id="PF00672">
    <property type="entry name" value="HAMP"/>
    <property type="match status" value="1"/>
</dbReference>
<keyword evidence="5" id="KW-0812">Transmembrane</keyword>
<dbReference type="Pfam" id="PF22673">
    <property type="entry name" value="MCP-like_PDC_1"/>
    <property type="match status" value="1"/>
</dbReference>
<name>A0ABT6NCH4_9FIRM</name>
<accession>A0ABT6NCH4</accession>
<feature type="transmembrane region" description="Helical" evidence="5">
    <location>
        <begin position="318"/>
        <end position="338"/>
    </location>
</feature>
<evidence type="ECO:0000313" key="9">
    <source>
        <dbReference type="Proteomes" id="UP001158045"/>
    </source>
</evidence>
<dbReference type="RefSeq" id="WP_281093899.1">
    <property type="nucleotide sequence ID" value="NZ_JARYZI010000004.1"/>
</dbReference>
<evidence type="ECO:0000256" key="2">
    <source>
        <dbReference type="ARBA" id="ARBA00029447"/>
    </source>
</evidence>
<gene>
    <name evidence="8" type="ORF">QE109_07920</name>
</gene>
<feature type="compositionally biased region" description="Low complexity" evidence="4">
    <location>
        <begin position="655"/>
        <end position="672"/>
    </location>
</feature>
<comment type="similarity">
    <text evidence="2">Belongs to the methyl-accepting chemotaxis (MCP) protein family.</text>
</comment>
<dbReference type="SUPFAM" id="SSF58104">
    <property type="entry name" value="Methyl-accepting chemotaxis protein (MCP) signaling domain"/>
    <property type="match status" value="1"/>
</dbReference>
<feature type="transmembrane region" description="Helical" evidence="5">
    <location>
        <begin position="12"/>
        <end position="34"/>
    </location>
</feature>
<evidence type="ECO:0000256" key="5">
    <source>
        <dbReference type="SAM" id="Phobius"/>
    </source>
</evidence>
<dbReference type="InterPro" id="IPR003660">
    <property type="entry name" value="HAMP_dom"/>
</dbReference>
<evidence type="ECO:0000313" key="8">
    <source>
        <dbReference type="EMBL" id="MDH8678070.1"/>
    </source>
</evidence>
<evidence type="ECO:0000256" key="1">
    <source>
        <dbReference type="ARBA" id="ARBA00023224"/>
    </source>
</evidence>
<keyword evidence="9" id="KW-1185">Reference proteome</keyword>
<dbReference type="Gene3D" id="1.10.287.950">
    <property type="entry name" value="Methyl-accepting chemotaxis protein"/>
    <property type="match status" value="1"/>
</dbReference>
<feature type="domain" description="Methyl-accepting transducer" evidence="6">
    <location>
        <begin position="413"/>
        <end position="670"/>
    </location>
</feature>
<dbReference type="Pfam" id="PF00015">
    <property type="entry name" value="MCPsignal"/>
    <property type="match status" value="1"/>
</dbReference>
<evidence type="ECO:0000259" key="6">
    <source>
        <dbReference type="PROSITE" id="PS50111"/>
    </source>
</evidence>
<dbReference type="CDD" id="cd06225">
    <property type="entry name" value="HAMP"/>
    <property type="match status" value="1"/>
</dbReference>
<evidence type="ECO:0000256" key="4">
    <source>
        <dbReference type="SAM" id="MobiDB-lite"/>
    </source>
</evidence>
<proteinExistence type="inferred from homology"/>
<dbReference type="InterPro" id="IPR004089">
    <property type="entry name" value="MCPsignal_dom"/>
</dbReference>
<evidence type="ECO:0000259" key="7">
    <source>
        <dbReference type="PROSITE" id="PS50885"/>
    </source>
</evidence>
<comment type="caution">
    <text evidence="8">The sequence shown here is derived from an EMBL/GenBank/DDBJ whole genome shotgun (WGS) entry which is preliminary data.</text>
</comment>
<dbReference type="Gene3D" id="6.10.340.10">
    <property type="match status" value="1"/>
</dbReference>
<dbReference type="CDD" id="cd11386">
    <property type="entry name" value="MCP_signal"/>
    <property type="match status" value="1"/>
</dbReference>
<feature type="region of interest" description="Disordered" evidence="4">
    <location>
        <begin position="655"/>
        <end position="677"/>
    </location>
</feature>
<organism evidence="8 9">
    <name type="scientific">Fusibacter bizertensis</name>
    <dbReference type="NCBI Taxonomy" id="1488331"/>
    <lineage>
        <taxon>Bacteria</taxon>
        <taxon>Bacillati</taxon>
        <taxon>Bacillota</taxon>
        <taxon>Clostridia</taxon>
        <taxon>Eubacteriales</taxon>
        <taxon>Eubacteriales Family XII. Incertae Sedis</taxon>
        <taxon>Fusibacter</taxon>
    </lineage>
</organism>
<feature type="domain" description="HAMP" evidence="7">
    <location>
        <begin position="339"/>
        <end position="394"/>
    </location>
</feature>
<dbReference type="PANTHER" id="PTHR32089:SF112">
    <property type="entry name" value="LYSOZYME-LIKE PROTEIN-RELATED"/>
    <property type="match status" value="1"/>
</dbReference>
<dbReference type="PROSITE" id="PS50885">
    <property type="entry name" value="HAMP"/>
    <property type="match status" value="1"/>
</dbReference>
<dbReference type="EMBL" id="JARYZI010000004">
    <property type="protein sequence ID" value="MDH8678070.1"/>
    <property type="molecule type" value="Genomic_DNA"/>
</dbReference>
<keyword evidence="5" id="KW-0472">Membrane</keyword>
<dbReference type="PANTHER" id="PTHR32089">
    <property type="entry name" value="METHYL-ACCEPTING CHEMOTAXIS PROTEIN MCPB"/>
    <property type="match status" value="1"/>
</dbReference>
<keyword evidence="1 3" id="KW-0807">Transducer</keyword>
<dbReference type="SMART" id="SM00283">
    <property type="entry name" value="MA"/>
    <property type="match status" value="1"/>
</dbReference>
<dbReference type="PROSITE" id="PS50111">
    <property type="entry name" value="CHEMOTAXIS_TRANSDUC_2"/>
    <property type="match status" value="1"/>
</dbReference>
<protein>
    <submittedName>
        <fullName evidence="8">Methyl-accepting chemotaxis protein</fullName>
    </submittedName>
</protein>